<keyword evidence="5 8" id="KW-1133">Transmembrane helix</keyword>
<feature type="transmembrane region" description="Helical" evidence="8">
    <location>
        <begin position="192"/>
        <end position="211"/>
    </location>
</feature>
<dbReference type="AlphaFoldDB" id="A0A4S2KYJ4"/>
<dbReference type="FunFam" id="1.20.1250.20:FF:000003">
    <property type="entry name" value="Solute carrier family 17 member 3"/>
    <property type="match status" value="1"/>
</dbReference>
<dbReference type="GO" id="GO:0016020">
    <property type="term" value="C:membrane"/>
    <property type="evidence" value="ECO:0007669"/>
    <property type="project" value="UniProtKB-SubCell"/>
</dbReference>
<evidence type="ECO:0000256" key="4">
    <source>
        <dbReference type="ARBA" id="ARBA00022847"/>
    </source>
</evidence>
<feature type="transmembrane region" description="Helical" evidence="8">
    <location>
        <begin position="582"/>
        <end position="599"/>
    </location>
</feature>
<comment type="subcellular location">
    <subcellularLocation>
        <location evidence="1">Membrane</location>
        <topology evidence="1">Multi-pass membrane protein</topology>
    </subcellularLocation>
</comment>
<evidence type="ECO:0000256" key="2">
    <source>
        <dbReference type="ARBA" id="ARBA00022448"/>
    </source>
</evidence>
<feature type="transmembrane region" description="Helical" evidence="8">
    <location>
        <begin position="409"/>
        <end position="433"/>
    </location>
</feature>
<dbReference type="Proteomes" id="UP000310200">
    <property type="component" value="Unassembled WGS sequence"/>
</dbReference>
<evidence type="ECO:0000313" key="11">
    <source>
        <dbReference type="Proteomes" id="UP000310200"/>
    </source>
</evidence>
<dbReference type="PANTHER" id="PTHR11662:SF77">
    <property type="entry name" value="MAJOR FACILITATOR SUPERFAMILY TRANSPORTER 17, ISOFORM F"/>
    <property type="match status" value="1"/>
</dbReference>
<evidence type="ECO:0000256" key="6">
    <source>
        <dbReference type="ARBA" id="ARBA00023136"/>
    </source>
</evidence>
<evidence type="ECO:0000256" key="5">
    <source>
        <dbReference type="ARBA" id="ARBA00022989"/>
    </source>
</evidence>
<evidence type="ECO:0000256" key="1">
    <source>
        <dbReference type="ARBA" id="ARBA00004141"/>
    </source>
</evidence>
<dbReference type="InterPro" id="IPR011701">
    <property type="entry name" value="MFS"/>
</dbReference>
<feature type="compositionally biased region" description="Basic and acidic residues" evidence="7">
    <location>
        <begin position="831"/>
        <end position="847"/>
    </location>
</feature>
<comment type="caution">
    <text evidence="10">The sequence shown here is derived from an EMBL/GenBank/DDBJ whole genome shotgun (WGS) entry which is preliminary data.</text>
</comment>
<organism evidence="10 11">
    <name type="scientific">Temnothorax longispinosus</name>
    <dbReference type="NCBI Taxonomy" id="300112"/>
    <lineage>
        <taxon>Eukaryota</taxon>
        <taxon>Metazoa</taxon>
        <taxon>Ecdysozoa</taxon>
        <taxon>Arthropoda</taxon>
        <taxon>Hexapoda</taxon>
        <taxon>Insecta</taxon>
        <taxon>Pterygota</taxon>
        <taxon>Neoptera</taxon>
        <taxon>Endopterygota</taxon>
        <taxon>Hymenoptera</taxon>
        <taxon>Apocrita</taxon>
        <taxon>Aculeata</taxon>
        <taxon>Formicoidea</taxon>
        <taxon>Formicidae</taxon>
        <taxon>Myrmicinae</taxon>
        <taxon>Temnothorax</taxon>
    </lineage>
</organism>
<feature type="transmembrane region" description="Helical" evidence="8">
    <location>
        <begin position="251"/>
        <end position="268"/>
    </location>
</feature>
<dbReference type="Pfam" id="PF07690">
    <property type="entry name" value="MFS_1"/>
    <property type="match status" value="1"/>
</dbReference>
<evidence type="ECO:0000256" key="7">
    <source>
        <dbReference type="SAM" id="MobiDB-lite"/>
    </source>
</evidence>
<dbReference type="CDD" id="cd17318">
    <property type="entry name" value="MFS_SLC17"/>
    <property type="match status" value="1"/>
</dbReference>
<keyword evidence="4" id="KW-0769">Symport</keyword>
<name>A0A4S2KYJ4_9HYME</name>
<dbReference type="GO" id="GO:0015293">
    <property type="term" value="F:symporter activity"/>
    <property type="evidence" value="ECO:0007669"/>
    <property type="project" value="UniProtKB-KW"/>
</dbReference>
<dbReference type="Gene3D" id="1.20.1250.20">
    <property type="entry name" value="MFS general substrate transporter like domains"/>
    <property type="match status" value="2"/>
</dbReference>
<evidence type="ECO:0000256" key="8">
    <source>
        <dbReference type="SAM" id="Phobius"/>
    </source>
</evidence>
<feature type="transmembrane region" description="Helical" evidence="8">
    <location>
        <begin position="369"/>
        <end position="389"/>
    </location>
</feature>
<feature type="compositionally biased region" description="Basic and acidic residues" evidence="7">
    <location>
        <begin position="802"/>
        <end position="815"/>
    </location>
</feature>
<protein>
    <submittedName>
        <fullName evidence="10">Vesicular glutamate transporter 2</fullName>
    </submittedName>
</protein>
<dbReference type="GO" id="GO:0006820">
    <property type="term" value="P:monoatomic anion transport"/>
    <property type="evidence" value="ECO:0007669"/>
    <property type="project" value="TreeGrafter"/>
</dbReference>
<accession>A0A4S2KYJ4</accession>
<feature type="transmembrane region" description="Helical" evidence="8">
    <location>
        <begin position="111"/>
        <end position="128"/>
    </location>
</feature>
<feature type="transmembrane region" description="Helical" evidence="8">
    <location>
        <begin position="540"/>
        <end position="558"/>
    </location>
</feature>
<feature type="compositionally biased region" description="Basic and acidic residues" evidence="7">
    <location>
        <begin position="693"/>
        <end position="711"/>
    </location>
</feature>
<keyword evidence="6 8" id="KW-0472">Membrane</keyword>
<reference evidence="10 11" key="1">
    <citation type="journal article" date="2019" name="Philos. Trans. R. Soc. Lond., B, Biol. Sci.">
        <title>Ant behaviour and brain gene expression of defending hosts depend on the ecological success of the intruding social parasite.</title>
        <authorList>
            <person name="Kaur R."/>
            <person name="Stoldt M."/>
            <person name="Jongepier E."/>
            <person name="Feldmeyer B."/>
            <person name="Menzel F."/>
            <person name="Bornberg-Bauer E."/>
            <person name="Foitzik S."/>
        </authorList>
    </citation>
    <scope>NUCLEOTIDE SEQUENCE [LARGE SCALE GENOMIC DNA]</scope>
    <source>
        <tissue evidence="10">Whole body</tissue>
    </source>
</reference>
<feature type="compositionally biased region" description="Basic residues" evidence="7">
    <location>
        <begin position="632"/>
        <end position="648"/>
    </location>
</feature>
<dbReference type="PANTHER" id="PTHR11662">
    <property type="entry name" value="SOLUTE CARRIER FAMILY 17"/>
    <property type="match status" value="1"/>
</dbReference>
<dbReference type="EMBL" id="QBLH01001083">
    <property type="protein sequence ID" value="TGZ53187.1"/>
    <property type="molecule type" value="Genomic_DNA"/>
</dbReference>
<feature type="domain" description="Major facilitator superfamily (MFS) profile" evidence="9">
    <location>
        <begin position="112"/>
        <end position="607"/>
    </location>
</feature>
<proteinExistence type="predicted"/>
<feature type="compositionally biased region" description="Low complexity" evidence="7">
    <location>
        <begin position="683"/>
        <end position="692"/>
    </location>
</feature>
<dbReference type="SUPFAM" id="SSF103473">
    <property type="entry name" value="MFS general substrate transporter"/>
    <property type="match status" value="1"/>
</dbReference>
<dbReference type="STRING" id="300112.A0A4S2KYJ4"/>
<keyword evidence="2" id="KW-0813">Transport</keyword>
<dbReference type="InterPro" id="IPR020846">
    <property type="entry name" value="MFS_dom"/>
</dbReference>
<gene>
    <name evidence="10" type="ORF">DBV15_01621</name>
</gene>
<evidence type="ECO:0000259" key="9">
    <source>
        <dbReference type="PROSITE" id="PS50850"/>
    </source>
</evidence>
<feature type="transmembrane region" description="Helical" evidence="8">
    <location>
        <begin position="454"/>
        <end position="487"/>
    </location>
</feature>
<feature type="transmembrane region" description="Helical" evidence="8">
    <location>
        <begin position="507"/>
        <end position="528"/>
    </location>
</feature>
<dbReference type="InterPro" id="IPR036259">
    <property type="entry name" value="MFS_trans_sf"/>
</dbReference>
<keyword evidence="3 8" id="KW-0812">Transmembrane</keyword>
<feature type="compositionally biased region" description="Basic and acidic residues" evidence="7">
    <location>
        <begin position="740"/>
        <end position="760"/>
    </location>
</feature>
<feature type="compositionally biased region" description="Basic and acidic residues" evidence="7">
    <location>
        <begin position="777"/>
        <end position="794"/>
    </location>
</feature>
<evidence type="ECO:0000313" key="10">
    <source>
        <dbReference type="EMBL" id="TGZ53187.1"/>
    </source>
</evidence>
<feature type="compositionally biased region" description="Basic and acidic residues" evidence="7">
    <location>
        <begin position="606"/>
        <end position="631"/>
    </location>
</feature>
<sequence>MPRKRASTLHETSAGRRNATKVSSDRLPFDLHDLCDSLLSKADTTDHPNNKFQGDLCVFIVYNRFVFVLCSKIESSTQEMEESQRYEESDMYKEQPPCSLRKLGDMVPARVVLYMLSFSGFLVSFMMRTDINIAMVAMAKLPLTSNNETAAVTSHCYTISNASHVENTTVTRPEDAGEFEWSPAIQSAILSSFYWCYILSQMLGGVLTQYFGTKTIFGGSQAVTAVCSLLMPTAAEIHYGAMIALRSIQGIASGLTWPAMYAVIGHWIPPVERSRFMSSFQGFSIGIGLTYPLCAFIIVHFGWRTVFYTTGTVGLVWCIFWYFCAFDTPASHPRISKPELRYIQECVRNQVIGANEDLPVPWKSILTSLPAWAIGITTFGRIWVHYVFIIPGPMYMKTVLGFSIQANGILSGAPFICSYLSSVVFCYVADLLVTRQIMTLITVRKIFTALSQVVPGILVVLIGYLGCDIILVLIIWFIAVTLITAGYAGAMANIVDIAPNFAGPVLAFAQTIHMTASFLSPIAAGLLTQESQSLDSWRNVFAVTAGVSCSTYIAYQIFGTADIQAWNYPDQKYPQSVQEDSRPLWILLTALLLVAILVAETSAKKSSKDVESGDGGRKEKKADVEYRTKDKQSKKKDKYVKEQKKRKSSSSEQNAEDPSENYSEVKKSEQKSKNKRNKRENAEAINEEGNINTEKKSKYSKDKIKTESKKDKNAKKQSKESEKPVEASQNSETHQKSKKGLKEEKNKKKSKNIDEVENVEKNANADVKSNKKRTKRSKSENSENVKVDKNEKKTKYDKKKKKEEVSKNTKSKAIEEEVIEADVTDSEQEETVDKTKNDKQKPQEASKKNKKNKKKREVQEEEQAEEEQQKTNTIKEEEDVNEIETSEIESEENCSAQVFFVPMSKTRNWRMILKPRGTLTSQVHTVLLRYILGYNGERCYCTVMK</sequence>
<dbReference type="InterPro" id="IPR050382">
    <property type="entry name" value="MFS_Na/Anion_cotransporter"/>
</dbReference>
<dbReference type="PROSITE" id="PS50850">
    <property type="entry name" value="MFS"/>
    <property type="match status" value="1"/>
</dbReference>
<feature type="transmembrane region" description="Helical" evidence="8">
    <location>
        <begin position="280"/>
        <end position="299"/>
    </location>
</feature>
<keyword evidence="11" id="KW-1185">Reference proteome</keyword>
<feature type="region of interest" description="Disordered" evidence="7">
    <location>
        <begin position="1"/>
        <end position="21"/>
    </location>
</feature>
<feature type="compositionally biased region" description="Basic and acidic residues" evidence="7">
    <location>
        <begin position="663"/>
        <end position="672"/>
    </location>
</feature>
<feature type="region of interest" description="Disordered" evidence="7">
    <location>
        <begin position="606"/>
        <end position="880"/>
    </location>
</feature>
<feature type="compositionally biased region" description="Acidic residues" evidence="7">
    <location>
        <begin position="816"/>
        <end position="830"/>
    </location>
</feature>
<feature type="transmembrane region" description="Helical" evidence="8">
    <location>
        <begin position="305"/>
        <end position="324"/>
    </location>
</feature>
<evidence type="ECO:0000256" key="3">
    <source>
        <dbReference type="ARBA" id="ARBA00022692"/>
    </source>
</evidence>